<reference evidence="1 2" key="1">
    <citation type="submission" date="2019-02" db="EMBL/GenBank/DDBJ databases">
        <title>Deep-cultivation of Planctomycetes and their phenomic and genomic characterization uncovers novel biology.</title>
        <authorList>
            <person name="Wiegand S."/>
            <person name="Jogler M."/>
            <person name="Boedeker C."/>
            <person name="Pinto D."/>
            <person name="Vollmers J."/>
            <person name="Rivas-Marin E."/>
            <person name="Kohn T."/>
            <person name="Peeters S.H."/>
            <person name="Heuer A."/>
            <person name="Rast P."/>
            <person name="Oberbeckmann S."/>
            <person name="Bunk B."/>
            <person name="Jeske O."/>
            <person name="Meyerdierks A."/>
            <person name="Storesund J.E."/>
            <person name="Kallscheuer N."/>
            <person name="Luecker S."/>
            <person name="Lage O.M."/>
            <person name="Pohl T."/>
            <person name="Merkel B.J."/>
            <person name="Hornburger P."/>
            <person name="Mueller R.-W."/>
            <person name="Bruemmer F."/>
            <person name="Labrenz M."/>
            <person name="Spormann A.M."/>
            <person name="Op den Camp H."/>
            <person name="Overmann J."/>
            <person name="Amann R."/>
            <person name="Jetten M.S.M."/>
            <person name="Mascher T."/>
            <person name="Medema M.H."/>
            <person name="Devos D.P."/>
            <person name="Kaster A.-K."/>
            <person name="Ovreas L."/>
            <person name="Rohde M."/>
            <person name="Galperin M.Y."/>
            <person name="Jogler C."/>
        </authorList>
    </citation>
    <scope>NUCLEOTIDE SEQUENCE [LARGE SCALE GENOMIC DNA]</scope>
    <source>
        <strain evidence="1 2">Mal4</strain>
    </source>
</reference>
<dbReference type="AlphaFoldDB" id="A0A517Z813"/>
<dbReference type="SUPFAM" id="SSF52047">
    <property type="entry name" value="RNI-like"/>
    <property type="match status" value="1"/>
</dbReference>
<dbReference type="Gene3D" id="3.80.10.10">
    <property type="entry name" value="Ribonuclease Inhibitor"/>
    <property type="match status" value="1"/>
</dbReference>
<protein>
    <recommendedName>
        <fullName evidence="3">Leucine Rich repeats (2 copies)</fullName>
    </recommendedName>
</protein>
<evidence type="ECO:0008006" key="3">
    <source>
        <dbReference type="Google" id="ProtNLM"/>
    </source>
</evidence>
<dbReference type="KEGG" id="mri:Mal4_29430"/>
<gene>
    <name evidence="1" type="ORF">Mal4_29430</name>
</gene>
<dbReference type="GO" id="GO:0019005">
    <property type="term" value="C:SCF ubiquitin ligase complex"/>
    <property type="evidence" value="ECO:0007669"/>
    <property type="project" value="TreeGrafter"/>
</dbReference>
<keyword evidence="2" id="KW-1185">Reference proteome</keyword>
<proteinExistence type="predicted"/>
<accession>A0A517Z813</accession>
<organism evidence="1 2">
    <name type="scientific">Maioricimonas rarisocia</name>
    <dbReference type="NCBI Taxonomy" id="2528026"/>
    <lineage>
        <taxon>Bacteria</taxon>
        <taxon>Pseudomonadati</taxon>
        <taxon>Planctomycetota</taxon>
        <taxon>Planctomycetia</taxon>
        <taxon>Planctomycetales</taxon>
        <taxon>Planctomycetaceae</taxon>
        <taxon>Maioricimonas</taxon>
    </lineage>
</organism>
<name>A0A517Z813_9PLAN</name>
<dbReference type="PANTHER" id="PTHR13318">
    <property type="entry name" value="PARTNER OF PAIRED, ISOFORM B-RELATED"/>
    <property type="match status" value="1"/>
</dbReference>
<dbReference type="EMBL" id="CP036275">
    <property type="protein sequence ID" value="QDU38614.1"/>
    <property type="molecule type" value="Genomic_DNA"/>
</dbReference>
<dbReference type="InterPro" id="IPR032675">
    <property type="entry name" value="LRR_dom_sf"/>
</dbReference>
<evidence type="ECO:0000313" key="1">
    <source>
        <dbReference type="EMBL" id="QDU38614.1"/>
    </source>
</evidence>
<dbReference type="Proteomes" id="UP000320496">
    <property type="component" value="Chromosome"/>
</dbReference>
<evidence type="ECO:0000313" key="2">
    <source>
        <dbReference type="Proteomes" id="UP000320496"/>
    </source>
</evidence>
<dbReference type="GO" id="GO:0031146">
    <property type="term" value="P:SCF-dependent proteasomal ubiquitin-dependent protein catabolic process"/>
    <property type="evidence" value="ECO:0007669"/>
    <property type="project" value="TreeGrafter"/>
</dbReference>
<sequence>MVALDLGDAAVTDSQLESIVRAPKLQQLTLNGSELTEEGLSALAAASAMSRLTITDLDVDQANFRFSNASGVDLLLTGGRIGSLELGADDAVTTLSLQGIDIGELTVRDCNVLSSISLLEMTADTLMVESCPQLESFFCGYESKISTLQLRNLPRLYLMTIQERANPGELDWSKLPAVRRVSYWAADIDERHMRALTQLPGLVSVDVSGTDLGEEAAAILAQIPTLQQISASGSFQLAALEWLASLPELRSLKLYHHDGVDWTPEQARQLFDHMRELTIF</sequence>